<keyword evidence="2" id="KW-1185">Reference proteome</keyword>
<evidence type="ECO:0000313" key="1">
    <source>
        <dbReference type="EMBL" id="KAJ7553373.1"/>
    </source>
</evidence>
<gene>
    <name evidence="1" type="ORF">O6H91_06G095900</name>
</gene>
<organism evidence="1 2">
    <name type="scientific">Diphasiastrum complanatum</name>
    <name type="common">Issler's clubmoss</name>
    <name type="synonym">Lycopodium complanatum</name>
    <dbReference type="NCBI Taxonomy" id="34168"/>
    <lineage>
        <taxon>Eukaryota</taxon>
        <taxon>Viridiplantae</taxon>
        <taxon>Streptophyta</taxon>
        <taxon>Embryophyta</taxon>
        <taxon>Tracheophyta</taxon>
        <taxon>Lycopodiopsida</taxon>
        <taxon>Lycopodiales</taxon>
        <taxon>Lycopodiaceae</taxon>
        <taxon>Lycopodioideae</taxon>
        <taxon>Diphasiastrum</taxon>
    </lineage>
</organism>
<evidence type="ECO:0000313" key="2">
    <source>
        <dbReference type="Proteomes" id="UP001162992"/>
    </source>
</evidence>
<dbReference type="Proteomes" id="UP001162992">
    <property type="component" value="Chromosome 6"/>
</dbReference>
<dbReference type="EMBL" id="CM055097">
    <property type="protein sequence ID" value="KAJ7553373.1"/>
    <property type="molecule type" value="Genomic_DNA"/>
</dbReference>
<name>A0ACC2DGV1_DIPCM</name>
<proteinExistence type="predicted"/>
<sequence>MSMVATDQPQVVLAIHKNFKSSQLVFVGGIMAIAALLFVFFLALGWLKNWFKNISRLSSPGSTEPPQNSLDGIDPAVLEMFKMVVFSYGNENKIDAECAVCLSLFKDNEVLRLLPSCKHGFHLHCIELWLRSHSTCPLCRSNLVQVMKDELARTHAVLKDHTSEPSVVCHQSLEMPKLCDKDKAIVSASASDSHTTLV</sequence>
<reference evidence="2" key="1">
    <citation type="journal article" date="2024" name="Proc. Natl. Acad. Sci. U.S.A.">
        <title>Extraordinary preservation of gene collinearity over three hundred million years revealed in homosporous lycophytes.</title>
        <authorList>
            <person name="Li C."/>
            <person name="Wickell D."/>
            <person name="Kuo L.Y."/>
            <person name="Chen X."/>
            <person name="Nie B."/>
            <person name="Liao X."/>
            <person name="Peng D."/>
            <person name="Ji J."/>
            <person name="Jenkins J."/>
            <person name="Williams M."/>
            <person name="Shu S."/>
            <person name="Plott C."/>
            <person name="Barry K."/>
            <person name="Rajasekar S."/>
            <person name="Grimwood J."/>
            <person name="Han X."/>
            <person name="Sun S."/>
            <person name="Hou Z."/>
            <person name="He W."/>
            <person name="Dai G."/>
            <person name="Sun C."/>
            <person name="Schmutz J."/>
            <person name="Leebens-Mack J.H."/>
            <person name="Li F.W."/>
            <person name="Wang L."/>
        </authorList>
    </citation>
    <scope>NUCLEOTIDE SEQUENCE [LARGE SCALE GENOMIC DNA]</scope>
    <source>
        <strain evidence="2">cv. PW_Plant_1</strain>
    </source>
</reference>
<accession>A0ACC2DGV1</accession>
<protein>
    <submittedName>
        <fullName evidence="1">Uncharacterized protein</fullName>
    </submittedName>
</protein>
<comment type="caution">
    <text evidence="1">The sequence shown here is derived from an EMBL/GenBank/DDBJ whole genome shotgun (WGS) entry which is preliminary data.</text>
</comment>